<gene>
    <name evidence="1" type="ORF">DSLASN_05000</name>
</gene>
<reference evidence="1 2" key="1">
    <citation type="submission" date="2021-02" db="EMBL/GenBank/DDBJ databases">
        <title>Complete genome of Desulfoluna sp. strain ASN36.</title>
        <authorList>
            <person name="Takahashi A."/>
            <person name="Kojima H."/>
            <person name="Fukui M."/>
        </authorList>
    </citation>
    <scope>NUCLEOTIDE SEQUENCE [LARGE SCALE GENOMIC DNA]</scope>
    <source>
        <strain evidence="1 2">ASN36</strain>
    </source>
</reference>
<accession>A0ABN6EWZ5</accession>
<dbReference type="Gene3D" id="2.40.10.220">
    <property type="entry name" value="predicted glycosyltransferase like domains"/>
    <property type="match status" value="1"/>
</dbReference>
<protein>
    <submittedName>
        <fullName evidence="1">Uncharacterized protein</fullName>
    </submittedName>
</protein>
<evidence type="ECO:0000313" key="2">
    <source>
        <dbReference type="Proteomes" id="UP001320148"/>
    </source>
</evidence>
<evidence type="ECO:0000313" key="1">
    <source>
        <dbReference type="EMBL" id="BCS94868.1"/>
    </source>
</evidence>
<dbReference type="EMBL" id="AP024488">
    <property type="protein sequence ID" value="BCS94868.1"/>
    <property type="molecule type" value="Genomic_DNA"/>
</dbReference>
<dbReference type="Proteomes" id="UP001320148">
    <property type="component" value="Chromosome"/>
</dbReference>
<keyword evidence="2" id="KW-1185">Reference proteome</keyword>
<name>A0ABN6EWZ5_9BACT</name>
<proteinExistence type="predicted"/>
<dbReference type="RefSeq" id="WP_236891170.1">
    <property type="nucleotide sequence ID" value="NZ_AP024488.1"/>
</dbReference>
<sequence length="688" mass="77592">MTASQLAPATHYPACPAPSDPRWMKAKEVSRKQLVNALNHTNFREETVLLIFDHPPAGTSYHLKASPMPVLSDYPVFRFLQPPPEDLESRRLARLVIPDGPGQIHVEPRLLAANSKGLSIALPETGRRIQGPLRDAQTSEEIRIHFLQKGLVFKGSLSLLEPESFQVRLSPVSAHYLRGITPEAKLRLTFIKGKTPLFETEAWLMGQETLGEAITLHFTPTESIPTRQDDKHFGKKAFEMIPAPDFQFAHPLTGTMSTLAIDTLSAVGLSVTLHEESLPLLPGMILKKSAVTLGDLYTLPLTGQVSSCKTTVNEKGEKITLCDIHFLDMELATHRKLQTMVHKAEDPNVRLSTPVEPDDLWRFFFETGFIYKSKYQLFLNNKRKIKEAYHALYSSPTEVTRHITYQEKGRTRGHISMLQYTEKSWLVHHHAALKGASIKVGLGVLNHIADYITDSLCLNATCFDYLLCYFRPDNEFPNFFFNGFTEKMGNPKICSADLFAYLHFRRANNKTRSLPSGWALRKATERDLSALATSYEETSGGMLVDALDLFERQGPAEDLCGRYTKAGLKKERQLWAICHNDLTTAIVIVNKSDVALNMSELTNCIKVCITQPGVLTRELLTLVLNRLSETYEAKKIPTLVYPSNWAKKAGFADQKHYLFWVLNNQFSNDYIQYLSNITKVSSQAHAQR</sequence>
<organism evidence="1 2">
    <name type="scientific">Desulfoluna limicola</name>
    <dbReference type="NCBI Taxonomy" id="2810562"/>
    <lineage>
        <taxon>Bacteria</taxon>
        <taxon>Pseudomonadati</taxon>
        <taxon>Thermodesulfobacteriota</taxon>
        <taxon>Desulfobacteria</taxon>
        <taxon>Desulfobacterales</taxon>
        <taxon>Desulfolunaceae</taxon>
        <taxon>Desulfoluna</taxon>
    </lineage>
</organism>